<proteinExistence type="predicted"/>
<keyword evidence="1" id="KW-0812">Transmembrane</keyword>
<reference evidence="3 4" key="1">
    <citation type="submission" date="2019-08" db="EMBL/GenBank/DDBJ databases">
        <title>In-depth cultivation of the pig gut microbiome towards novel bacterial diversity and tailored functional studies.</title>
        <authorList>
            <person name="Wylensek D."/>
            <person name="Hitch T.C.A."/>
            <person name="Clavel T."/>
        </authorList>
    </citation>
    <scope>NUCLEOTIDE SEQUENCE [LARGE SCALE GENOMIC DNA]</scope>
    <source>
        <strain evidence="3 4">CA-Schmier-601-WT-1</strain>
    </source>
</reference>
<dbReference type="Proteomes" id="UP000469325">
    <property type="component" value="Unassembled WGS sequence"/>
</dbReference>
<evidence type="ECO:0000259" key="2">
    <source>
        <dbReference type="Pfam" id="PF07786"/>
    </source>
</evidence>
<comment type="caution">
    <text evidence="3">The sequence shown here is derived from an EMBL/GenBank/DDBJ whole genome shotgun (WGS) entry which is preliminary data.</text>
</comment>
<keyword evidence="1" id="KW-1133">Transmembrane helix</keyword>
<feature type="transmembrane region" description="Helical" evidence="1">
    <location>
        <begin position="57"/>
        <end position="75"/>
    </location>
</feature>
<dbReference type="AlphaFoldDB" id="A0A6N7X968"/>
<organism evidence="3 4">
    <name type="scientific">Olsenella porci</name>
    <dbReference type="NCBI Taxonomy" id="2652279"/>
    <lineage>
        <taxon>Bacteria</taxon>
        <taxon>Bacillati</taxon>
        <taxon>Actinomycetota</taxon>
        <taxon>Coriobacteriia</taxon>
        <taxon>Coriobacteriales</taxon>
        <taxon>Atopobiaceae</taxon>
        <taxon>Olsenella</taxon>
    </lineage>
</organism>
<feature type="transmembrane region" description="Helical" evidence="1">
    <location>
        <begin position="109"/>
        <end position="125"/>
    </location>
</feature>
<feature type="transmembrane region" description="Helical" evidence="1">
    <location>
        <begin position="21"/>
        <end position="37"/>
    </location>
</feature>
<evidence type="ECO:0000256" key="1">
    <source>
        <dbReference type="SAM" id="Phobius"/>
    </source>
</evidence>
<name>A0A6N7X968_9ACTN</name>
<sequence length="254" mass="28257">MSGTDAAAQKVRTGRIHLIDSIRGFTIISMVLFHLCYDLRFINGVQLSFFRPSFMDVWRDSISWTFLFVAGLMYAQSHDNARRGAKYLLVGLAVRIATTVANVDVPVRFGIFFCMGACTLACLLLDRCRLLPRSVPACLALAGAFLLVLGVNSGYVGIDNWVVRLPGELYSWGGLAWLGFPSPTFESGDYYPLLPYLLMYLSGATLGRHLREKGGYPAWAYAQGPRWLEFLGRHTIAVYLLHQPIILLALGDLL</sequence>
<protein>
    <submittedName>
        <fullName evidence="3">DUF1624 domain-containing protein</fullName>
    </submittedName>
</protein>
<dbReference type="EMBL" id="VUNC01000002">
    <property type="protein sequence ID" value="MST72082.1"/>
    <property type="molecule type" value="Genomic_DNA"/>
</dbReference>
<gene>
    <name evidence="3" type="ORF">FYJ68_03010</name>
</gene>
<feature type="domain" description="Heparan-alpha-glucosaminide N-acetyltransferase catalytic" evidence="2">
    <location>
        <begin position="15"/>
        <end position="244"/>
    </location>
</feature>
<dbReference type="Pfam" id="PF07786">
    <property type="entry name" value="HGSNAT_cat"/>
    <property type="match status" value="1"/>
</dbReference>
<evidence type="ECO:0000313" key="3">
    <source>
        <dbReference type="EMBL" id="MST72082.1"/>
    </source>
</evidence>
<keyword evidence="1" id="KW-0472">Membrane</keyword>
<accession>A0A6N7X968</accession>
<evidence type="ECO:0000313" key="4">
    <source>
        <dbReference type="Proteomes" id="UP000469325"/>
    </source>
</evidence>
<dbReference type="InterPro" id="IPR012429">
    <property type="entry name" value="HGSNAT_cat"/>
</dbReference>
<keyword evidence="4" id="KW-1185">Reference proteome</keyword>
<feature type="transmembrane region" description="Helical" evidence="1">
    <location>
        <begin position="137"/>
        <end position="158"/>
    </location>
</feature>
<dbReference type="RefSeq" id="WP_154433859.1">
    <property type="nucleotide sequence ID" value="NZ_VUNC01000002.1"/>
</dbReference>